<keyword evidence="1" id="KW-1133">Transmembrane helix</keyword>
<feature type="transmembrane region" description="Helical" evidence="1">
    <location>
        <begin position="80"/>
        <end position="97"/>
    </location>
</feature>
<sequence length="98" mass="10145">MKRSRPFALAAVASLVALGAGIYCKTQGNAAFNAQFGAADFQAAARWFDYAIALFSLGGLAGAADSWLAPLPNPSALKRMMAVAAFVCVYSVIVLLAS</sequence>
<keyword evidence="3" id="KW-1185">Reference proteome</keyword>
<evidence type="ECO:0008006" key="4">
    <source>
        <dbReference type="Google" id="ProtNLM"/>
    </source>
</evidence>
<accession>A0ABS1BUC6</accession>
<dbReference type="Proteomes" id="UP000614058">
    <property type="component" value="Unassembled WGS sequence"/>
</dbReference>
<dbReference type="RefSeq" id="WP_200522539.1">
    <property type="nucleotide sequence ID" value="NZ_JAEHNZ010000002.1"/>
</dbReference>
<proteinExistence type="predicted"/>
<organism evidence="2 3">
    <name type="scientific">Kingella bonacorsii</name>
    <dbReference type="NCBI Taxonomy" id="2796361"/>
    <lineage>
        <taxon>Bacteria</taxon>
        <taxon>Pseudomonadati</taxon>
        <taxon>Pseudomonadota</taxon>
        <taxon>Betaproteobacteria</taxon>
        <taxon>Neisseriales</taxon>
        <taxon>Neisseriaceae</taxon>
        <taxon>Kingella</taxon>
    </lineage>
</organism>
<evidence type="ECO:0000313" key="2">
    <source>
        <dbReference type="EMBL" id="MBK0396462.1"/>
    </source>
</evidence>
<comment type="caution">
    <text evidence="2">The sequence shown here is derived from an EMBL/GenBank/DDBJ whole genome shotgun (WGS) entry which is preliminary data.</text>
</comment>
<reference evidence="2 3" key="1">
    <citation type="journal article" date="2021" name="Pathogens">
        <title>Isolation and Characterization of Kingella bonacorsii sp. nov., A Novel Kingella Species Detected in a Stable Periodontitis Subject.</title>
        <authorList>
            <person name="Antezack A."/>
            <person name="Boxberger M."/>
            <person name="Rolland C."/>
            <person name="Monnet-Corti V."/>
            <person name="La Scola B."/>
        </authorList>
    </citation>
    <scope>NUCLEOTIDE SEQUENCE [LARGE SCALE GENOMIC DNA]</scope>
    <source>
        <strain evidence="2 3">Marseille-Q4569</strain>
    </source>
</reference>
<evidence type="ECO:0000256" key="1">
    <source>
        <dbReference type="SAM" id="Phobius"/>
    </source>
</evidence>
<keyword evidence="1" id="KW-0812">Transmembrane</keyword>
<evidence type="ECO:0000313" key="3">
    <source>
        <dbReference type="Proteomes" id="UP000614058"/>
    </source>
</evidence>
<gene>
    <name evidence="2" type="ORF">JDW22_07695</name>
</gene>
<keyword evidence="1" id="KW-0472">Membrane</keyword>
<dbReference type="EMBL" id="JAEHNZ010000002">
    <property type="protein sequence ID" value="MBK0396462.1"/>
    <property type="molecule type" value="Genomic_DNA"/>
</dbReference>
<protein>
    <recommendedName>
        <fullName evidence="4">Amino acid transporter</fullName>
    </recommendedName>
</protein>
<name>A0ABS1BUC6_9NEIS</name>